<dbReference type="Proteomes" id="UP000284451">
    <property type="component" value="Unassembled WGS sequence"/>
</dbReference>
<protein>
    <submittedName>
        <fullName evidence="1">Uncharacterized protein</fullName>
    </submittedName>
</protein>
<evidence type="ECO:0000313" key="2">
    <source>
        <dbReference type="Proteomes" id="UP000284451"/>
    </source>
</evidence>
<proteinExistence type="predicted"/>
<sequence>MSTIPEDQLLNFPRIRPLAEDPDIDFLVKDAGGRRAHHDHHSRELRNSDYVLGSSILELKLLEDERLDKPEAQEKIATIFADLTKGRPVVVLDPGRLDDKRRKAYDTIMRAPIKAAVASARGQLKQSRIEINPGACNVLLVINNGFTAVRFRTRSGVIARR</sequence>
<evidence type="ECO:0000313" key="1">
    <source>
        <dbReference type="EMBL" id="RWR25344.1"/>
    </source>
</evidence>
<reference evidence="1 2" key="2">
    <citation type="submission" date="2019-01" db="EMBL/GenBank/DDBJ databases">
        <authorList>
            <person name="Li Y."/>
        </authorList>
    </citation>
    <scope>NUCLEOTIDE SEQUENCE [LARGE SCALE GENOMIC DNA]</scope>
    <source>
        <strain evidence="1 2">07D10-4-3</strain>
    </source>
</reference>
<name>A0A443JXZ1_9RHOB</name>
<accession>A0A443JXZ1</accession>
<gene>
    <name evidence="1" type="ORF">D2T29_22135</name>
</gene>
<dbReference type="EMBL" id="SAUY01000073">
    <property type="protein sequence ID" value="RWR25344.1"/>
    <property type="molecule type" value="Genomic_DNA"/>
</dbReference>
<organism evidence="1 2">
    <name type="scientific">Paenirhodobacter populi</name>
    <dbReference type="NCBI Taxonomy" id="2306993"/>
    <lineage>
        <taxon>Bacteria</taxon>
        <taxon>Pseudomonadati</taxon>
        <taxon>Pseudomonadota</taxon>
        <taxon>Alphaproteobacteria</taxon>
        <taxon>Rhodobacterales</taxon>
        <taxon>Rhodobacter group</taxon>
        <taxon>Paenirhodobacter</taxon>
    </lineage>
</organism>
<reference evidence="1 2" key="1">
    <citation type="submission" date="2019-01" db="EMBL/GenBank/DDBJ databases">
        <title>Sinorhodobacter populi sp. nov. isolated from the symptomatic bark tissue of Populus euramericana canker.</title>
        <authorList>
            <person name="Xu G."/>
        </authorList>
    </citation>
    <scope>NUCLEOTIDE SEQUENCE [LARGE SCALE GENOMIC DNA]</scope>
    <source>
        <strain evidence="1 2">07D10-4-3</strain>
    </source>
</reference>
<comment type="caution">
    <text evidence="1">The sequence shown here is derived from an EMBL/GenBank/DDBJ whole genome shotgun (WGS) entry which is preliminary data.</text>
</comment>
<dbReference type="AlphaFoldDB" id="A0A443JXZ1"/>